<evidence type="ECO:0000256" key="3">
    <source>
        <dbReference type="ARBA" id="ARBA00023015"/>
    </source>
</evidence>
<evidence type="ECO:0000256" key="6">
    <source>
        <dbReference type="ARBA" id="ARBA00023242"/>
    </source>
</evidence>
<evidence type="ECO:0000256" key="1">
    <source>
        <dbReference type="ARBA" id="ARBA00004123"/>
    </source>
</evidence>
<evidence type="ECO:0000313" key="9">
    <source>
        <dbReference type="EMBL" id="KAG8389828.1"/>
    </source>
</evidence>
<proteinExistence type="predicted"/>
<evidence type="ECO:0000313" key="10">
    <source>
        <dbReference type="Proteomes" id="UP000826271"/>
    </source>
</evidence>
<dbReference type="InterPro" id="IPR016177">
    <property type="entry name" value="DNA-bd_dom_sf"/>
</dbReference>
<dbReference type="GO" id="GO:0003700">
    <property type="term" value="F:DNA-binding transcription factor activity"/>
    <property type="evidence" value="ECO:0007669"/>
    <property type="project" value="InterPro"/>
</dbReference>
<dbReference type="Gene3D" id="3.30.730.10">
    <property type="entry name" value="AP2/ERF domain"/>
    <property type="match status" value="1"/>
</dbReference>
<dbReference type="Proteomes" id="UP000826271">
    <property type="component" value="Unassembled WGS sequence"/>
</dbReference>
<feature type="compositionally biased region" description="Basic and acidic residues" evidence="7">
    <location>
        <begin position="161"/>
        <end position="174"/>
    </location>
</feature>
<evidence type="ECO:0000256" key="2">
    <source>
        <dbReference type="ARBA" id="ARBA00022821"/>
    </source>
</evidence>
<dbReference type="FunFam" id="3.30.730.10:FF:000001">
    <property type="entry name" value="Ethylene-responsive transcription factor 2"/>
    <property type="match status" value="1"/>
</dbReference>
<keyword evidence="4" id="KW-0238">DNA-binding</keyword>
<dbReference type="Pfam" id="PF00847">
    <property type="entry name" value="AP2"/>
    <property type="match status" value="1"/>
</dbReference>
<keyword evidence="2" id="KW-0611">Plant defense</keyword>
<gene>
    <name evidence="9" type="ORF">BUALT_Bualt01G0019000</name>
</gene>
<evidence type="ECO:0000256" key="4">
    <source>
        <dbReference type="ARBA" id="ARBA00023125"/>
    </source>
</evidence>
<feature type="region of interest" description="Disordered" evidence="7">
    <location>
        <begin position="109"/>
        <end position="174"/>
    </location>
</feature>
<dbReference type="GO" id="GO:0005634">
    <property type="term" value="C:nucleus"/>
    <property type="evidence" value="ECO:0007669"/>
    <property type="project" value="UniProtKB-SubCell"/>
</dbReference>
<protein>
    <recommendedName>
        <fullName evidence="8">AP2/ERF domain-containing protein</fullName>
    </recommendedName>
</protein>
<dbReference type="GO" id="GO:0006952">
    <property type="term" value="P:defense response"/>
    <property type="evidence" value="ECO:0007669"/>
    <property type="project" value="UniProtKB-KW"/>
</dbReference>
<organism evidence="9 10">
    <name type="scientific">Buddleja alternifolia</name>
    <dbReference type="NCBI Taxonomy" id="168488"/>
    <lineage>
        <taxon>Eukaryota</taxon>
        <taxon>Viridiplantae</taxon>
        <taxon>Streptophyta</taxon>
        <taxon>Embryophyta</taxon>
        <taxon>Tracheophyta</taxon>
        <taxon>Spermatophyta</taxon>
        <taxon>Magnoliopsida</taxon>
        <taxon>eudicotyledons</taxon>
        <taxon>Gunneridae</taxon>
        <taxon>Pentapetalae</taxon>
        <taxon>asterids</taxon>
        <taxon>lamiids</taxon>
        <taxon>Lamiales</taxon>
        <taxon>Scrophulariaceae</taxon>
        <taxon>Buddlejeae</taxon>
        <taxon>Buddleja</taxon>
    </lineage>
</organism>
<keyword evidence="5" id="KW-0804">Transcription</keyword>
<name>A0AAV6YEB4_9LAMI</name>
<dbReference type="GO" id="GO:0003677">
    <property type="term" value="F:DNA binding"/>
    <property type="evidence" value="ECO:0007669"/>
    <property type="project" value="UniProtKB-KW"/>
</dbReference>
<keyword evidence="3" id="KW-0805">Transcription regulation</keyword>
<dbReference type="AlphaFoldDB" id="A0AAV6YEB4"/>
<dbReference type="SMART" id="SM00380">
    <property type="entry name" value="AP2"/>
    <property type="match status" value="1"/>
</dbReference>
<comment type="caution">
    <text evidence="9">The sequence shown here is derived from an EMBL/GenBank/DDBJ whole genome shotgun (WGS) entry which is preliminary data.</text>
</comment>
<feature type="region of interest" description="Disordered" evidence="7">
    <location>
        <begin position="197"/>
        <end position="220"/>
    </location>
</feature>
<comment type="subcellular location">
    <subcellularLocation>
        <location evidence="1">Nucleus</location>
    </subcellularLocation>
</comment>
<dbReference type="SUPFAM" id="SSF54171">
    <property type="entry name" value="DNA-binding domain"/>
    <property type="match status" value="1"/>
</dbReference>
<dbReference type="CDD" id="cd00018">
    <property type="entry name" value="AP2"/>
    <property type="match status" value="1"/>
</dbReference>
<evidence type="ECO:0000256" key="5">
    <source>
        <dbReference type="ARBA" id="ARBA00023163"/>
    </source>
</evidence>
<feature type="domain" description="AP2/ERF" evidence="8">
    <location>
        <begin position="218"/>
        <end position="275"/>
    </location>
</feature>
<dbReference type="PANTHER" id="PTHR31190:SF421">
    <property type="entry name" value="ETHYLENE-RESPONSIVE TRANSCRIPTION FACTOR ERF110"/>
    <property type="match status" value="1"/>
</dbReference>
<dbReference type="EMBL" id="WHWC01000001">
    <property type="protein sequence ID" value="KAG8389828.1"/>
    <property type="molecule type" value="Genomic_DNA"/>
</dbReference>
<accession>A0AAV6YEB4</accession>
<evidence type="ECO:0000256" key="7">
    <source>
        <dbReference type="SAM" id="MobiDB-lite"/>
    </source>
</evidence>
<dbReference type="InterPro" id="IPR036955">
    <property type="entry name" value="AP2/ERF_dom_sf"/>
</dbReference>
<dbReference type="InterPro" id="IPR044808">
    <property type="entry name" value="ERF_plant"/>
</dbReference>
<reference evidence="9" key="1">
    <citation type="submission" date="2019-10" db="EMBL/GenBank/DDBJ databases">
        <authorList>
            <person name="Zhang R."/>
            <person name="Pan Y."/>
            <person name="Wang J."/>
            <person name="Ma R."/>
            <person name="Yu S."/>
        </authorList>
    </citation>
    <scope>NUCLEOTIDE SEQUENCE</scope>
    <source>
        <strain evidence="9">LA-IB0</strain>
        <tissue evidence="9">Leaf</tissue>
    </source>
</reference>
<feature type="region of interest" description="Disordered" evidence="7">
    <location>
        <begin position="383"/>
        <end position="420"/>
    </location>
</feature>
<sequence>MPGVILKAHHESVGAGDYYISADQLPITFDHVAAAFSSGKKFKLSGIVVAKRQDKGEYPRSPATWKRQNTTAAASLTTSSFPVPYLDMQQPDYLLSAVVASAPGVISSSGTYSQSTEMSDVVSGGQGQSTDAGTSSYGGGVGVIDNSPPSCSAAGSKRKHIDQEDSSHFGRFKESPSDNIKSGLIFKPIPILPLLSTNHIPEPPEAGTNETGERRRRKYRGVRQRPWGKWAAEIRDPHKAARVWLGTFDTAEAAAAGYDEAALRFRGNRAKLNFPENVRTLPPPPPPQHSQTTVSAARPFLAAAALAPYPPPSLHQTTARDYWEYSQLLQPLPPTTLFEEMFYASSLAGLYSQPARPPLMNSSFSSHHQPAPFISPIYPDQPLPSGQIIHFRPQGNNNQQGSSSSIPPPPPWNYPPSSTS</sequence>
<keyword evidence="6" id="KW-0539">Nucleus</keyword>
<evidence type="ECO:0000259" key="8">
    <source>
        <dbReference type="PROSITE" id="PS51032"/>
    </source>
</evidence>
<keyword evidence="10" id="KW-1185">Reference proteome</keyword>
<feature type="compositionally biased region" description="Polar residues" evidence="7">
    <location>
        <begin position="109"/>
        <end position="118"/>
    </location>
</feature>
<dbReference type="PANTHER" id="PTHR31190">
    <property type="entry name" value="DNA-BINDING DOMAIN"/>
    <property type="match status" value="1"/>
</dbReference>
<dbReference type="GO" id="GO:0009873">
    <property type="term" value="P:ethylene-activated signaling pathway"/>
    <property type="evidence" value="ECO:0007669"/>
    <property type="project" value="InterPro"/>
</dbReference>
<dbReference type="PROSITE" id="PS51032">
    <property type="entry name" value="AP2_ERF"/>
    <property type="match status" value="1"/>
</dbReference>
<dbReference type="InterPro" id="IPR001471">
    <property type="entry name" value="AP2/ERF_dom"/>
</dbReference>
<dbReference type="PRINTS" id="PR00367">
    <property type="entry name" value="ETHRSPELEMNT"/>
</dbReference>